<dbReference type="PANTHER" id="PTHR43303">
    <property type="entry name" value="NADPH DEHYDROGENASE C23G7.10C-RELATED"/>
    <property type="match status" value="1"/>
</dbReference>
<comment type="cofactor">
    <cofactor evidence="1">
        <name>FMN</name>
        <dbReference type="ChEBI" id="CHEBI:58210"/>
    </cofactor>
</comment>
<evidence type="ECO:0000313" key="3">
    <source>
        <dbReference type="Proteomes" id="UP000009172"/>
    </source>
</evidence>
<reference evidence="3" key="1">
    <citation type="journal article" date="2012" name="MBio">
        <title>Comparative genome analysis of Trichophyton rubrum and related dermatophytes reveals candidate genes involved in infection.</title>
        <authorList>
            <person name="Martinez D.A."/>
            <person name="Oliver B.G."/>
            <person name="Graeser Y."/>
            <person name="Goldberg J.M."/>
            <person name="Li W."/>
            <person name="Martinez-Rossi N.M."/>
            <person name="Monod M."/>
            <person name="Shelest E."/>
            <person name="Barton R.C."/>
            <person name="Birch E."/>
            <person name="Brakhage A.A."/>
            <person name="Chen Z."/>
            <person name="Gurr S.J."/>
            <person name="Heiman D."/>
            <person name="Heitman J."/>
            <person name="Kosti I."/>
            <person name="Rossi A."/>
            <person name="Saif S."/>
            <person name="Samalova M."/>
            <person name="Saunders C.W."/>
            <person name="Shea T."/>
            <person name="Summerbell R.C."/>
            <person name="Xu J."/>
            <person name="Young S."/>
            <person name="Zeng Q."/>
            <person name="Birren B.W."/>
            <person name="Cuomo C.A."/>
            <person name="White T.C."/>
        </authorList>
    </citation>
    <scope>NUCLEOTIDE SEQUENCE [LARGE SCALE GENOMIC DNA]</scope>
    <source>
        <strain evidence="3">CBS 112818</strain>
    </source>
</reference>
<dbReference type="OrthoDB" id="72788at2759"/>
<dbReference type="SUPFAM" id="SSF51395">
    <property type="entry name" value="FMN-linked oxidoreductases"/>
    <property type="match status" value="1"/>
</dbReference>
<dbReference type="PANTHER" id="PTHR43303:SF4">
    <property type="entry name" value="NADPH DEHYDROGENASE C23G7.10C-RELATED"/>
    <property type="match status" value="1"/>
</dbReference>
<dbReference type="EMBL" id="GG698516">
    <property type="protein sequence ID" value="EGD98942.1"/>
    <property type="molecule type" value="Genomic_DNA"/>
</dbReference>
<keyword evidence="3" id="KW-1185">Reference proteome</keyword>
<dbReference type="AlphaFoldDB" id="F2S5U3"/>
<gene>
    <name evidence="2" type="ORF">TESG_06305</name>
</gene>
<dbReference type="Proteomes" id="UP000009172">
    <property type="component" value="Unassembled WGS sequence"/>
</dbReference>
<dbReference type="InterPro" id="IPR044152">
    <property type="entry name" value="YqjM-like"/>
</dbReference>
<dbReference type="GO" id="GO:0050661">
    <property type="term" value="F:NADP binding"/>
    <property type="evidence" value="ECO:0007669"/>
    <property type="project" value="InterPro"/>
</dbReference>
<protein>
    <submittedName>
        <fullName evidence="2">NADH-dependent flavin oxidoreductase</fullName>
    </submittedName>
</protein>
<dbReference type="InterPro" id="IPR013785">
    <property type="entry name" value="Aldolase_TIM"/>
</dbReference>
<sequence>MPEDMPLFLRVSSTEWLEESRPDLPSWTVEDTVRFAEVLAEGGKVDFIDISSGGNHPDQKAVKKAVGDRMLVGVVGNITTGTTANRLLEEDGLDYALVGRWFQKHPSLVWSFAEELGVDHKVANQMSWPFGGRGSTTYLKAAQKN</sequence>
<evidence type="ECO:0000256" key="1">
    <source>
        <dbReference type="ARBA" id="ARBA00001917"/>
    </source>
</evidence>
<organism evidence="2 3">
    <name type="scientific">Trichophyton tonsurans (strain CBS 112818)</name>
    <name type="common">Scalp ringworm fungus</name>
    <dbReference type="NCBI Taxonomy" id="647933"/>
    <lineage>
        <taxon>Eukaryota</taxon>
        <taxon>Fungi</taxon>
        <taxon>Dikarya</taxon>
        <taxon>Ascomycota</taxon>
        <taxon>Pezizomycotina</taxon>
        <taxon>Eurotiomycetes</taxon>
        <taxon>Eurotiomycetidae</taxon>
        <taxon>Onygenales</taxon>
        <taxon>Arthrodermataceae</taxon>
        <taxon>Trichophyton</taxon>
    </lineage>
</organism>
<dbReference type="HOGENOM" id="CLU_136936_0_0_1"/>
<dbReference type="GO" id="GO:0003959">
    <property type="term" value="F:NADPH dehydrogenase activity"/>
    <property type="evidence" value="ECO:0007669"/>
    <property type="project" value="InterPro"/>
</dbReference>
<evidence type="ECO:0000313" key="2">
    <source>
        <dbReference type="EMBL" id="EGD98942.1"/>
    </source>
</evidence>
<dbReference type="GO" id="GO:0010181">
    <property type="term" value="F:FMN binding"/>
    <property type="evidence" value="ECO:0007669"/>
    <property type="project" value="InterPro"/>
</dbReference>
<dbReference type="Gene3D" id="3.20.20.70">
    <property type="entry name" value="Aldolase class I"/>
    <property type="match status" value="1"/>
</dbReference>
<proteinExistence type="predicted"/>
<name>F2S5U3_TRIT1</name>
<accession>F2S5U3</accession>